<feature type="compositionally biased region" description="Acidic residues" evidence="1">
    <location>
        <begin position="180"/>
        <end position="189"/>
    </location>
</feature>
<dbReference type="EMBL" id="JAGSSV010000002">
    <property type="protein sequence ID" value="MBR7887817.1"/>
    <property type="molecule type" value="Genomic_DNA"/>
</dbReference>
<keyword evidence="3" id="KW-1185">Reference proteome</keyword>
<evidence type="ECO:0000313" key="2">
    <source>
        <dbReference type="EMBL" id="MBR7887817.1"/>
    </source>
</evidence>
<feature type="compositionally biased region" description="Basic and acidic residues" evidence="1">
    <location>
        <begin position="190"/>
        <end position="199"/>
    </location>
</feature>
<reference evidence="2 3" key="1">
    <citation type="submission" date="2021-04" db="EMBL/GenBank/DDBJ databases">
        <authorList>
            <person name="Sun C."/>
        </authorList>
    </citation>
    <scope>NUCLEOTIDE SEQUENCE [LARGE SCALE GENOMIC DNA]</scope>
    <source>
        <strain evidence="2 3">A79</strain>
    </source>
</reference>
<comment type="caution">
    <text evidence="2">The sequence shown here is derived from an EMBL/GenBank/DDBJ whole genome shotgun (WGS) entry which is preliminary data.</text>
</comment>
<sequence length="199" mass="21558">MKYSFGWCLLVSGVVNAQTIERQPVDIIYGDQVIHSQHQVVVSSGPEVAVIPADKSTSTLGPNLVISSDGKTLPYLEQNKIAAREQEIYDEVNQRTEESPFTVLFTGNIPDDIQEKRLRMMPEIGVFADEIRSDGNSFSDGSFVNEADSDVAGSAEISPDAGDFSPIGKGVIPIQPSASEEVEAVEETNEEKLEKLIGG</sequence>
<feature type="region of interest" description="Disordered" evidence="1">
    <location>
        <begin position="179"/>
        <end position="199"/>
    </location>
</feature>
<reference evidence="3" key="2">
    <citation type="submission" date="2023-07" db="EMBL/GenBank/DDBJ databases">
        <title>Marinomonas vulgaris A79, complete genome.</title>
        <authorList>
            <person name="Ying J.-J."/>
        </authorList>
    </citation>
    <scope>NUCLEOTIDE SEQUENCE [LARGE SCALE GENOMIC DNA]</scope>
    <source>
        <strain evidence="3">A79</strain>
    </source>
</reference>
<proteinExistence type="predicted"/>
<protein>
    <submittedName>
        <fullName evidence="2">Uncharacterized protein</fullName>
    </submittedName>
</protein>
<accession>A0ABS5H7Y6</accession>
<dbReference type="RefSeq" id="WP_211535172.1">
    <property type="nucleotide sequence ID" value="NZ_JAGSSV010000002.1"/>
</dbReference>
<gene>
    <name evidence="2" type="ORF">J9B83_02600</name>
</gene>
<name>A0ABS5H7Y6_9GAMM</name>
<evidence type="ECO:0000313" key="3">
    <source>
        <dbReference type="Proteomes" id="UP000679722"/>
    </source>
</evidence>
<dbReference type="Proteomes" id="UP000679722">
    <property type="component" value="Unassembled WGS sequence"/>
</dbReference>
<evidence type="ECO:0000256" key="1">
    <source>
        <dbReference type="SAM" id="MobiDB-lite"/>
    </source>
</evidence>
<organism evidence="2 3">
    <name type="scientific">Marinomonas vulgaris</name>
    <dbReference type="NCBI Taxonomy" id="2823372"/>
    <lineage>
        <taxon>Bacteria</taxon>
        <taxon>Pseudomonadati</taxon>
        <taxon>Pseudomonadota</taxon>
        <taxon>Gammaproteobacteria</taxon>
        <taxon>Oceanospirillales</taxon>
        <taxon>Oceanospirillaceae</taxon>
        <taxon>Marinomonas</taxon>
    </lineage>
</organism>